<evidence type="ECO:0000313" key="4">
    <source>
        <dbReference type="Proteomes" id="UP000297447"/>
    </source>
</evidence>
<dbReference type="Proteomes" id="UP000297447">
    <property type="component" value="Unassembled WGS sequence"/>
</dbReference>
<comment type="caution">
    <text evidence="3">The sequence shown here is derived from an EMBL/GenBank/DDBJ whole genome shotgun (WGS) entry which is preliminary data.</text>
</comment>
<dbReference type="OrthoDB" id="5070303at2"/>
<dbReference type="EMBL" id="SOHE01000077">
    <property type="protein sequence ID" value="TFD46206.1"/>
    <property type="molecule type" value="Genomic_DNA"/>
</dbReference>
<keyword evidence="2" id="KW-1133">Transmembrane helix</keyword>
<evidence type="ECO:0000256" key="1">
    <source>
        <dbReference type="SAM" id="MobiDB-lite"/>
    </source>
</evidence>
<accession>A0A4R8ZUL9</accession>
<keyword evidence="4" id="KW-1185">Reference proteome</keyword>
<dbReference type="NCBIfam" id="TIGR04088">
    <property type="entry name" value="cognate_SipW"/>
    <property type="match status" value="1"/>
</dbReference>
<evidence type="ECO:0000313" key="3">
    <source>
        <dbReference type="EMBL" id="TFD46206.1"/>
    </source>
</evidence>
<dbReference type="InterPro" id="IPR023833">
    <property type="entry name" value="Signal_pept_SipW-depend-type"/>
</dbReference>
<gene>
    <name evidence="3" type="ORF">E3T55_17540</name>
</gene>
<keyword evidence="2" id="KW-0472">Membrane</keyword>
<feature type="region of interest" description="Disordered" evidence="1">
    <location>
        <begin position="1"/>
        <end position="28"/>
    </location>
</feature>
<proteinExistence type="predicted"/>
<dbReference type="RefSeq" id="WP_134520835.1">
    <property type="nucleotide sequence ID" value="NZ_SOHE01000077.1"/>
</dbReference>
<sequence length="222" mass="22258">MTPQHTSPVLSPAEPPTQSRAPREKGLHSRRARAILAGGLVLGVGAAITLAAWNDSEFATGTFSSGLFNLEGSIDGVTFGENPLGTPAAVTFSAGFDDLAPDETVAAPFVVHLDATTTDDADLTVASAVGSGVAEPELSYGIVTVASVAACTPTAVGTVLVAPGTALDAVATAPLPSVPLTQSVDGLVPGADVFLCVQVTSSATLVQDTDAVGLWEFEAISN</sequence>
<name>A0A4R8ZUL9_9MICO</name>
<keyword evidence="2" id="KW-0812">Transmembrane</keyword>
<protein>
    <recommendedName>
        <fullName evidence="5">SipW-cognate class signal peptide</fullName>
    </recommendedName>
</protein>
<evidence type="ECO:0000256" key="2">
    <source>
        <dbReference type="SAM" id="Phobius"/>
    </source>
</evidence>
<evidence type="ECO:0008006" key="5">
    <source>
        <dbReference type="Google" id="ProtNLM"/>
    </source>
</evidence>
<organism evidence="3 4">
    <name type="scientific">Cryobacterium frigoriphilum</name>
    <dbReference type="NCBI Taxonomy" id="1259150"/>
    <lineage>
        <taxon>Bacteria</taxon>
        <taxon>Bacillati</taxon>
        <taxon>Actinomycetota</taxon>
        <taxon>Actinomycetes</taxon>
        <taxon>Micrococcales</taxon>
        <taxon>Microbacteriaceae</taxon>
        <taxon>Cryobacterium</taxon>
    </lineage>
</organism>
<dbReference type="AlphaFoldDB" id="A0A4R8ZUL9"/>
<reference evidence="3 4" key="1">
    <citation type="submission" date="2019-03" db="EMBL/GenBank/DDBJ databases">
        <title>Genomics of glacier-inhabiting Cryobacterium strains.</title>
        <authorList>
            <person name="Liu Q."/>
            <person name="Xin Y.-H."/>
        </authorList>
    </citation>
    <scope>NUCLEOTIDE SEQUENCE [LARGE SCALE GENOMIC DNA]</scope>
    <source>
        <strain evidence="3 4">Hh14</strain>
    </source>
</reference>
<feature type="transmembrane region" description="Helical" evidence="2">
    <location>
        <begin position="34"/>
        <end position="53"/>
    </location>
</feature>